<accession>A0A6G1D2Q7</accession>
<keyword evidence="2" id="KW-1185">Reference proteome</keyword>
<dbReference type="AlphaFoldDB" id="A0A6G1D2Q7"/>
<reference evidence="1 2" key="1">
    <citation type="submission" date="2019-11" db="EMBL/GenBank/DDBJ databases">
        <title>Whole genome sequence of Oryza granulata.</title>
        <authorList>
            <person name="Li W."/>
        </authorList>
    </citation>
    <scope>NUCLEOTIDE SEQUENCE [LARGE SCALE GENOMIC DNA]</scope>
    <source>
        <strain evidence="2">cv. Menghai</strain>
        <tissue evidence="1">Leaf</tissue>
    </source>
</reference>
<evidence type="ECO:0000313" key="1">
    <source>
        <dbReference type="EMBL" id="KAF0906690.1"/>
    </source>
</evidence>
<organism evidence="1 2">
    <name type="scientific">Oryza meyeriana var. granulata</name>
    <dbReference type="NCBI Taxonomy" id="110450"/>
    <lineage>
        <taxon>Eukaryota</taxon>
        <taxon>Viridiplantae</taxon>
        <taxon>Streptophyta</taxon>
        <taxon>Embryophyta</taxon>
        <taxon>Tracheophyta</taxon>
        <taxon>Spermatophyta</taxon>
        <taxon>Magnoliopsida</taxon>
        <taxon>Liliopsida</taxon>
        <taxon>Poales</taxon>
        <taxon>Poaceae</taxon>
        <taxon>BOP clade</taxon>
        <taxon>Oryzoideae</taxon>
        <taxon>Oryzeae</taxon>
        <taxon>Oryzinae</taxon>
        <taxon>Oryza</taxon>
        <taxon>Oryza meyeriana</taxon>
    </lineage>
</organism>
<dbReference type="EMBL" id="SPHZ02000007">
    <property type="protein sequence ID" value="KAF0906690.1"/>
    <property type="molecule type" value="Genomic_DNA"/>
</dbReference>
<evidence type="ECO:0000313" key="2">
    <source>
        <dbReference type="Proteomes" id="UP000479710"/>
    </source>
</evidence>
<gene>
    <name evidence="1" type="ORF">E2562_012263</name>
</gene>
<dbReference type="Proteomes" id="UP000479710">
    <property type="component" value="Unassembled WGS sequence"/>
</dbReference>
<sequence>MKPKVPSACSTYFADPCGGWGGRDRHSSPCMRAELRVSRRVASDLSCGCGHMPPTGTYAE</sequence>
<comment type="caution">
    <text evidence="1">The sequence shown here is derived from an EMBL/GenBank/DDBJ whole genome shotgun (WGS) entry which is preliminary data.</text>
</comment>
<name>A0A6G1D2Q7_9ORYZ</name>
<proteinExistence type="predicted"/>
<protein>
    <submittedName>
        <fullName evidence="1">Uncharacterized protein</fullName>
    </submittedName>
</protein>